<dbReference type="Proteomes" id="UP000321638">
    <property type="component" value="Unassembled WGS sequence"/>
</dbReference>
<dbReference type="PANTHER" id="PTHR42928">
    <property type="entry name" value="TRICARBOXYLATE-BINDING PROTEIN"/>
    <property type="match status" value="1"/>
</dbReference>
<evidence type="ECO:0000313" key="3">
    <source>
        <dbReference type="Proteomes" id="UP000321638"/>
    </source>
</evidence>
<accession>A0A5C8PNR9</accession>
<organism evidence="2 3">
    <name type="scientific">Vineibacter terrae</name>
    <dbReference type="NCBI Taxonomy" id="2586908"/>
    <lineage>
        <taxon>Bacteria</taxon>
        <taxon>Pseudomonadati</taxon>
        <taxon>Pseudomonadota</taxon>
        <taxon>Alphaproteobacteria</taxon>
        <taxon>Hyphomicrobiales</taxon>
        <taxon>Vineibacter</taxon>
    </lineage>
</organism>
<gene>
    <name evidence="2" type="ORF">FHP25_12190</name>
</gene>
<proteinExistence type="inferred from homology"/>
<dbReference type="CDD" id="cd07012">
    <property type="entry name" value="PBP2_Bug_TTT"/>
    <property type="match status" value="1"/>
</dbReference>
<name>A0A5C8PNR9_9HYPH</name>
<evidence type="ECO:0000256" key="1">
    <source>
        <dbReference type="ARBA" id="ARBA00006987"/>
    </source>
</evidence>
<dbReference type="InterPro" id="IPR042100">
    <property type="entry name" value="Bug_dom1"/>
</dbReference>
<keyword evidence="3" id="KW-1185">Reference proteome</keyword>
<dbReference type="PIRSF" id="PIRSF017082">
    <property type="entry name" value="YflP"/>
    <property type="match status" value="1"/>
</dbReference>
<dbReference type="EMBL" id="VDUZ01000011">
    <property type="protein sequence ID" value="TXL76400.1"/>
    <property type="molecule type" value="Genomic_DNA"/>
</dbReference>
<comment type="similarity">
    <text evidence="1">Belongs to the UPF0065 (bug) family.</text>
</comment>
<dbReference type="AlphaFoldDB" id="A0A5C8PNR9"/>
<protein>
    <submittedName>
        <fullName evidence="2">Tripartite tricarboxylate transporter substrate binding protein</fullName>
    </submittedName>
</protein>
<dbReference type="InterPro" id="IPR005064">
    <property type="entry name" value="BUG"/>
</dbReference>
<evidence type="ECO:0000313" key="2">
    <source>
        <dbReference type="EMBL" id="TXL76400.1"/>
    </source>
</evidence>
<dbReference type="Pfam" id="PF03401">
    <property type="entry name" value="TctC"/>
    <property type="match status" value="1"/>
</dbReference>
<dbReference type="PANTHER" id="PTHR42928:SF5">
    <property type="entry name" value="BLR1237 PROTEIN"/>
    <property type="match status" value="1"/>
</dbReference>
<dbReference type="Gene3D" id="3.40.190.150">
    <property type="entry name" value="Bordetella uptake gene, domain 1"/>
    <property type="match status" value="1"/>
</dbReference>
<dbReference type="SUPFAM" id="SSF53850">
    <property type="entry name" value="Periplasmic binding protein-like II"/>
    <property type="match status" value="1"/>
</dbReference>
<dbReference type="Gene3D" id="3.40.190.10">
    <property type="entry name" value="Periplasmic binding protein-like II"/>
    <property type="match status" value="1"/>
</dbReference>
<dbReference type="OrthoDB" id="7250553at2"/>
<comment type="caution">
    <text evidence="2">The sequence shown here is derived from an EMBL/GenBank/DDBJ whole genome shotgun (WGS) entry which is preliminary data.</text>
</comment>
<sequence>MRPSAGAQEARAPEAAWARPIVFQEGIVMKRRGLLAATAALPVLWAAPLRATPLPDTNLRVIFGYPPGGAGDFIARLVSEHAAKTLGRNVIVVNQPGATGLVAIDALRRAAPDGTTIAMVPMTGAVLLPMVNSRARFDFMTDVDPVAHCVSYSLGFAVAPNTGVKTWPDFLAWARANPTKLLYGGSGLGSISHLFGAMMKQVLGVDLQYVPFKGGAELNSAVMGGHVPLAIGVTSDFAEPHKAGRMQVLAVSSGQRDVSLPDVQTFVELGHKDLVSEPWFGFFAPPGTPEPLRAAWNGAINAALTDPAVRDRMIRTGFMVGGGSGEALRERMAGDKARWQPVVTASGVKMDG</sequence>
<reference evidence="2 3" key="1">
    <citation type="submission" date="2019-06" db="EMBL/GenBank/DDBJ databases">
        <title>New taxonomy in bacterial strain CC-CFT640, isolated from vineyard.</title>
        <authorList>
            <person name="Lin S.-Y."/>
            <person name="Tsai C.-F."/>
            <person name="Young C.-C."/>
        </authorList>
    </citation>
    <scope>NUCLEOTIDE SEQUENCE [LARGE SCALE GENOMIC DNA]</scope>
    <source>
        <strain evidence="2 3">CC-CFT640</strain>
    </source>
</reference>